<evidence type="ECO:0000256" key="4">
    <source>
        <dbReference type="ARBA" id="ARBA00035176"/>
    </source>
</evidence>
<dbReference type="NCBIfam" id="TIGR01023">
    <property type="entry name" value="rpmG_bact"/>
    <property type="match status" value="1"/>
</dbReference>
<dbReference type="GO" id="GO:1990904">
    <property type="term" value="C:ribonucleoprotein complex"/>
    <property type="evidence" value="ECO:0007669"/>
    <property type="project" value="UniProtKB-KW"/>
</dbReference>
<comment type="similarity">
    <text evidence="1">Belongs to the bacterial ribosomal protein bL33 family.</text>
</comment>
<dbReference type="GO" id="GO:0003735">
    <property type="term" value="F:structural constituent of ribosome"/>
    <property type="evidence" value="ECO:0007669"/>
    <property type="project" value="InterPro"/>
</dbReference>
<name>A0A1F6VS62_9BACT</name>
<keyword evidence="2 5" id="KW-0689">Ribosomal protein</keyword>
<dbReference type="GO" id="GO:0005840">
    <property type="term" value="C:ribosome"/>
    <property type="evidence" value="ECO:0007669"/>
    <property type="project" value="UniProtKB-KW"/>
</dbReference>
<comment type="caution">
    <text evidence="5">The sequence shown here is derived from an EMBL/GenBank/DDBJ whole genome shotgun (WGS) entry which is preliminary data.</text>
</comment>
<accession>A0A1F6VS62</accession>
<evidence type="ECO:0000256" key="3">
    <source>
        <dbReference type="ARBA" id="ARBA00023274"/>
    </source>
</evidence>
<dbReference type="AlphaFoldDB" id="A0A1F6VS62"/>
<dbReference type="GO" id="GO:0005737">
    <property type="term" value="C:cytoplasm"/>
    <property type="evidence" value="ECO:0007669"/>
    <property type="project" value="UniProtKB-ARBA"/>
</dbReference>
<protein>
    <recommendedName>
        <fullName evidence="4">Large ribosomal subunit protein bL33</fullName>
    </recommendedName>
</protein>
<sequence length="53" mass="6596">MAWYKDKLVKLMNKDTNEVRFVRKNKKQVQRKLELKKFSKKLKKRIVFKEAKK</sequence>
<dbReference type="Pfam" id="PF00471">
    <property type="entry name" value="Ribosomal_L33"/>
    <property type="match status" value="1"/>
</dbReference>
<keyword evidence="3" id="KW-0687">Ribonucleoprotein</keyword>
<dbReference type="SUPFAM" id="SSF57829">
    <property type="entry name" value="Zn-binding ribosomal proteins"/>
    <property type="match status" value="1"/>
</dbReference>
<dbReference type="Proteomes" id="UP000179686">
    <property type="component" value="Unassembled WGS sequence"/>
</dbReference>
<proteinExistence type="inferred from homology"/>
<evidence type="ECO:0000313" key="5">
    <source>
        <dbReference type="EMBL" id="OGI72422.1"/>
    </source>
</evidence>
<dbReference type="InterPro" id="IPR001705">
    <property type="entry name" value="Ribosomal_bL33"/>
</dbReference>
<evidence type="ECO:0000313" key="6">
    <source>
        <dbReference type="Proteomes" id="UP000179686"/>
    </source>
</evidence>
<gene>
    <name evidence="5" type="ORF">A3J61_00395</name>
</gene>
<evidence type="ECO:0000256" key="1">
    <source>
        <dbReference type="ARBA" id="ARBA00007596"/>
    </source>
</evidence>
<organism evidence="5 6">
    <name type="scientific">Candidatus Nomurabacteria bacterium RIFCSPHIGHO2_02_FULL_38_15</name>
    <dbReference type="NCBI Taxonomy" id="1801752"/>
    <lineage>
        <taxon>Bacteria</taxon>
        <taxon>Candidatus Nomuraibacteriota</taxon>
    </lineage>
</organism>
<dbReference type="InterPro" id="IPR011332">
    <property type="entry name" value="Ribosomal_zn-bd"/>
</dbReference>
<dbReference type="STRING" id="1801752.A3J61_00395"/>
<evidence type="ECO:0000256" key="2">
    <source>
        <dbReference type="ARBA" id="ARBA00022980"/>
    </source>
</evidence>
<dbReference type="EMBL" id="MFUC01000006">
    <property type="protein sequence ID" value="OGI72422.1"/>
    <property type="molecule type" value="Genomic_DNA"/>
</dbReference>
<reference evidence="5 6" key="1">
    <citation type="journal article" date="2016" name="Nat. Commun.">
        <title>Thousands of microbial genomes shed light on interconnected biogeochemical processes in an aquifer system.</title>
        <authorList>
            <person name="Anantharaman K."/>
            <person name="Brown C.T."/>
            <person name="Hug L.A."/>
            <person name="Sharon I."/>
            <person name="Castelle C.J."/>
            <person name="Probst A.J."/>
            <person name="Thomas B.C."/>
            <person name="Singh A."/>
            <person name="Wilkins M.J."/>
            <person name="Karaoz U."/>
            <person name="Brodie E.L."/>
            <person name="Williams K.H."/>
            <person name="Hubbard S.S."/>
            <person name="Banfield J.F."/>
        </authorList>
    </citation>
    <scope>NUCLEOTIDE SEQUENCE [LARGE SCALE GENOMIC DNA]</scope>
</reference>
<dbReference type="Gene3D" id="2.20.28.120">
    <property type="entry name" value="Ribosomal protein L33"/>
    <property type="match status" value="1"/>
</dbReference>
<dbReference type="GO" id="GO:0006412">
    <property type="term" value="P:translation"/>
    <property type="evidence" value="ECO:0007669"/>
    <property type="project" value="InterPro"/>
</dbReference>
<dbReference type="InterPro" id="IPR038584">
    <property type="entry name" value="Ribosomal_bL33_sf"/>
</dbReference>